<organism evidence="1 2">
    <name type="scientific">Pseudaquabacterium pictum</name>
    <dbReference type="NCBI Taxonomy" id="2315236"/>
    <lineage>
        <taxon>Bacteria</taxon>
        <taxon>Pseudomonadati</taxon>
        <taxon>Pseudomonadota</taxon>
        <taxon>Betaproteobacteria</taxon>
        <taxon>Burkholderiales</taxon>
        <taxon>Sphaerotilaceae</taxon>
        <taxon>Pseudaquabacterium</taxon>
    </lineage>
</organism>
<dbReference type="AlphaFoldDB" id="A0A480B1D6"/>
<gene>
    <name evidence="1" type="ORF">AQPW35_47460</name>
</gene>
<protein>
    <recommendedName>
        <fullName evidence="3">7-cyano-7-deazaguanine synthase</fullName>
    </recommendedName>
</protein>
<dbReference type="Gene3D" id="3.40.50.620">
    <property type="entry name" value="HUPs"/>
    <property type="match status" value="1"/>
</dbReference>
<dbReference type="Proteomes" id="UP000301751">
    <property type="component" value="Unassembled WGS sequence"/>
</dbReference>
<name>A0A480B1D6_9BURK</name>
<dbReference type="SUPFAM" id="SSF52402">
    <property type="entry name" value="Adenine nucleotide alpha hydrolases-like"/>
    <property type="match status" value="1"/>
</dbReference>
<dbReference type="InterPro" id="IPR049676">
    <property type="entry name" value="QatC"/>
</dbReference>
<dbReference type="RefSeq" id="WP_137735362.1">
    <property type="nucleotide sequence ID" value="NZ_BJCL01000018.1"/>
</dbReference>
<proteinExistence type="predicted"/>
<comment type="caution">
    <text evidence="1">The sequence shown here is derived from an EMBL/GenBank/DDBJ whole genome shotgun (WGS) entry which is preliminary data.</text>
</comment>
<dbReference type="EMBL" id="BJCL01000018">
    <property type="protein sequence ID" value="GCL65665.1"/>
    <property type="molecule type" value="Genomic_DNA"/>
</dbReference>
<accession>A0A480B1D6</accession>
<sequence length="457" mass="50214">MSPHTIVARLGVSDTETVVPGHVGAHVTEINFIDNYDRLEFGLGQALDQLDVLGLVPGECAIDLALVAATVVAADTRISRETEAQDGWTREIEISVPVAEPAVWVQVSSLLQTALNFLTGDKWALQFRARPPSRDRLAPITENLRTAHPDCVCLFSGGLDSFIGAIDLFAAGATPLLISHYWDGITSQHQKMCAERMKARFAASEFNHIRARVGFPTDTVDDSPVEDTLRGRSFMFFALAALAADAMGGDVTIHVPENGWISLNVPLDPLRLGSLSTRTTHPFYMARMNELLTALGIRARLLNRYAFQTKGQMARACVDYEFLASYAKETMSCSSPGKTRFAKDESQRQPKHCGYCVPCLIRRASLLAGGIEDATPYQLPDLRAQVIDTDKAEGSHIRSFQLAISRLRHKPQSARFDIHRPGPLSDHMGELQAYTDVYVAGLEEVARLLDGVRAEPL</sequence>
<dbReference type="NCBIfam" id="NF041925">
    <property type="entry name" value="QatC"/>
    <property type="match status" value="1"/>
</dbReference>
<evidence type="ECO:0000313" key="2">
    <source>
        <dbReference type="Proteomes" id="UP000301751"/>
    </source>
</evidence>
<evidence type="ECO:0008006" key="3">
    <source>
        <dbReference type="Google" id="ProtNLM"/>
    </source>
</evidence>
<evidence type="ECO:0000313" key="1">
    <source>
        <dbReference type="EMBL" id="GCL65665.1"/>
    </source>
</evidence>
<reference evidence="2" key="1">
    <citation type="submission" date="2019-03" db="EMBL/GenBank/DDBJ databases">
        <title>Aquabacterium pictum sp.nov., the first bacteriochlorophyll a-containing freshwater bacterium in the genus Aquabacterium of the class Betaproteobacteria.</title>
        <authorList>
            <person name="Hirose S."/>
            <person name="Tank M."/>
            <person name="Hara E."/>
            <person name="Tamaki H."/>
            <person name="Takaichi S."/>
            <person name="Haruta S."/>
            <person name="Hanada S."/>
        </authorList>
    </citation>
    <scope>NUCLEOTIDE SEQUENCE [LARGE SCALE GENOMIC DNA]</scope>
    <source>
        <strain evidence="2">W35</strain>
    </source>
</reference>
<dbReference type="InterPro" id="IPR014729">
    <property type="entry name" value="Rossmann-like_a/b/a_fold"/>
</dbReference>
<dbReference type="OrthoDB" id="9789567at2"/>
<keyword evidence="2" id="KW-1185">Reference proteome</keyword>